<feature type="compositionally biased region" description="Basic and acidic residues" evidence="1">
    <location>
        <begin position="89"/>
        <end position="110"/>
    </location>
</feature>
<evidence type="ECO:0000313" key="2">
    <source>
        <dbReference type="EMBL" id="PIL31143.1"/>
    </source>
</evidence>
<keyword evidence="3" id="KW-1185">Reference proteome</keyword>
<name>A0A2G8SBM8_9APHY</name>
<feature type="region of interest" description="Disordered" evidence="1">
    <location>
        <begin position="85"/>
        <end position="110"/>
    </location>
</feature>
<comment type="caution">
    <text evidence="2">The sequence shown here is derived from an EMBL/GenBank/DDBJ whole genome shotgun (WGS) entry which is preliminary data.</text>
</comment>
<proteinExistence type="predicted"/>
<organism evidence="2 3">
    <name type="scientific">Ganoderma sinense ZZ0214-1</name>
    <dbReference type="NCBI Taxonomy" id="1077348"/>
    <lineage>
        <taxon>Eukaryota</taxon>
        <taxon>Fungi</taxon>
        <taxon>Dikarya</taxon>
        <taxon>Basidiomycota</taxon>
        <taxon>Agaricomycotina</taxon>
        <taxon>Agaricomycetes</taxon>
        <taxon>Polyporales</taxon>
        <taxon>Polyporaceae</taxon>
        <taxon>Ganoderma</taxon>
    </lineage>
</organism>
<dbReference type="AlphaFoldDB" id="A0A2G8SBM8"/>
<reference evidence="2 3" key="1">
    <citation type="journal article" date="2015" name="Sci. Rep.">
        <title>Chromosome-level genome map provides insights into diverse defense mechanisms in the medicinal fungus Ganoderma sinense.</title>
        <authorList>
            <person name="Zhu Y."/>
            <person name="Xu J."/>
            <person name="Sun C."/>
            <person name="Zhou S."/>
            <person name="Xu H."/>
            <person name="Nelson D.R."/>
            <person name="Qian J."/>
            <person name="Song J."/>
            <person name="Luo H."/>
            <person name="Xiang L."/>
            <person name="Li Y."/>
            <person name="Xu Z."/>
            <person name="Ji A."/>
            <person name="Wang L."/>
            <person name="Lu S."/>
            <person name="Hayward A."/>
            <person name="Sun W."/>
            <person name="Li X."/>
            <person name="Schwartz D.C."/>
            <person name="Wang Y."/>
            <person name="Chen S."/>
        </authorList>
    </citation>
    <scope>NUCLEOTIDE SEQUENCE [LARGE SCALE GENOMIC DNA]</scope>
    <source>
        <strain evidence="2 3">ZZ0214-1</strain>
    </source>
</reference>
<protein>
    <submittedName>
        <fullName evidence="2">Uncharacterized protein</fullName>
    </submittedName>
</protein>
<evidence type="ECO:0000256" key="1">
    <source>
        <dbReference type="SAM" id="MobiDB-lite"/>
    </source>
</evidence>
<dbReference type="Proteomes" id="UP000230002">
    <property type="component" value="Unassembled WGS sequence"/>
</dbReference>
<evidence type="ECO:0000313" key="3">
    <source>
        <dbReference type="Proteomes" id="UP000230002"/>
    </source>
</evidence>
<sequence>MSADLDIDRPANGTVLCVDVRACLDAYDFAFYPNNASANNQKQSRPSLVFGDFRPGYFSQPPLEEDDAERDRRWRKLPVAYIPQPSKLPEIEHPPDTFTARDAEAPHMLR</sequence>
<dbReference type="EMBL" id="AYKW01000012">
    <property type="protein sequence ID" value="PIL31143.1"/>
    <property type="molecule type" value="Genomic_DNA"/>
</dbReference>
<gene>
    <name evidence="2" type="ORF">GSI_05839</name>
</gene>
<accession>A0A2G8SBM8</accession>